<gene>
    <name evidence="1" type="ORF">AKA01nite_16610</name>
</gene>
<keyword evidence="2" id="KW-1185">Reference proteome</keyword>
<reference evidence="1 2" key="1">
    <citation type="submission" date="2019-07" db="EMBL/GenBank/DDBJ databases">
        <title>Whole genome shotgun sequence of Alkalibacterium kapii NBRC 103247.</title>
        <authorList>
            <person name="Hosoyama A."/>
            <person name="Uohara A."/>
            <person name="Ohji S."/>
            <person name="Ichikawa N."/>
        </authorList>
    </citation>
    <scope>NUCLEOTIDE SEQUENCE [LARGE SCALE GENOMIC DNA]</scope>
    <source>
        <strain evidence="1 2">NBRC 103247</strain>
    </source>
</reference>
<dbReference type="EMBL" id="BJUY01000027">
    <property type="protein sequence ID" value="GEK92039.1"/>
    <property type="molecule type" value="Genomic_DNA"/>
</dbReference>
<proteinExistence type="predicted"/>
<evidence type="ECO:0000313" key="1">
    <source>
        <dbReference type="EMBL" id="GEK92039.1"/>
    </source>
</evidence>
<dbReference type="Gene3D" id="1.10.10.10">
    <property type="entry name" value="Winged helix-like DNA-binding domain superfamily/Winged helix DNA-binding domain"/>
    <property type="match status" value="1"/>
</dbReference>
<dbReference type="AlphaFoldDB" id="A0A511AV17"/>
<sequence length="86" mass="10152">MHGDFKYNLMRINLLKLGEERNIKLNDLDNFFLDKGISDVSDKEIKDQLDHLTREDYLSNVSENEYKLTDEGKKELDDVKTAIKKF</sequence>
<name>A0A511AV17_9LACT</name>
<accession>A0A511AV17</accession>
<dbReference type="OrthoDB" id="2166745at2"/>
<protein>
    <submittedName>
        <fullName evidence="1">Uncharacterized protein</fullName>
    </submittedName>
</protein>
<organism evidence="1 2">
    <name type="scientific">Alkalibacterium kapii</name>
    <dbReference type="NCBI Taxonomy" id="426704"/>
    <lineage>
        <taxon>Bacteria</taxon>
        <taxon>Bacillati</taxon>
        <taxon>Bacillota</taxon>
        <taxon>Bacilli</taxon>
        <taxon>Lactobacillales</taxon>
        <taxon>Carnobacteriaceae</taxon>
        <taxon>Alkalibacterium</taxon>
    </lineage>
</organism>
<evidence type="ECO:0000313" key="2">
    <source>
        <dbReference type="Proteomes" id="UP000321662"/>
    </source>
</evidence>
<dbReference type="InterPro" id="IPR036388">
    <property type="entry name" value="WH-like_DNA-bd_sf"/>
</dbReference>
<dbReference type="RefSeq" id="WP_146924841.1">
    <property type="nucleotide sequence ID" value="NZ_BJUY01000027.1"/>
</dbReference>
<comment type="caution">
    <text evidence="1">The sequence shown here is derived from an EMBL/GenBank/DDBJ whole genome shotgun (WGS) entry which is preliminary data.</text>
</comment>
<dbReference type="Proteomes" id="UP000321662">
    <property type="component" value="Unassembled WGS sequence"/>
</dbReference>